<dbReference type="InterPro" id="IPR043145">
    <property type="entry name" value="Znf_ZZ_sf"/>
</dbReference>
<evidence type="ECO:0000313" key="19">
    <source>
        <dbReference type="WBParaSite" id="SRDH1_16170.4"/>
    </source>
</evidence>
<dbReference type="InterPro" id="IPR000433">
    <property type="entry name" value="Znf_ZZ"/>
</dbReference>
<dbReference type="PANTHER" id="PTHR24202:SF53">
    <property type="entry name" value="E3 UBIQUITIN-PROTEIN LIGASE MIB1"/>
    <property type="match status" value="1"/>
</dbReference>
<keyword evidence="7 13" id="KW-0863">Zinc-finger</keyword>
<evidence type="ECO:0000256" key="6">
    <source>
        <dbReference type="ARBA" id="ARBA00022737"/>
    </source>
</evidence>
<dbReference type="GO" id="GO:0004842">
    <property type="term" value="F:ubiquitin-protein transferase activity"/>
    <property type="evidence" value="ECO:0007669"/>
    <property type="project" value="InterPro"/>
</dbReference>
<dbReference type="SUPFAM" id="SSF159034">
    <property type="entry name" value="Mib/herc2 domain-like"/>
    <property type="match status" value="2"/>
</dbReference>
<dbReference type="Gene3D" id="3.30.60.90">
    <property type="match status" value="1"/>
</dbReference>
<evidence type="ECO:0000256" key="4">
    <source>
        <dbReference type="ARBA" id="ARBA00022679"/>
    </source>
</evidence>
<dbReference type="SMART" id="SM00184">
    <property type="entry name" value="RING"/>
    <property type="match status" value="3"/>
</dbReference>
<dbReference type="SUPFAM" id="SSF48403">
    <property type="entry name" value="Ankyrin repeat"/>
    <property type="match status" value="1"/>
</dbReference>
<evidence type="ECO:0000256" key="11">
    <source>
        <dbReference type="ARBA" id="ARBA00023054"/>
    </source>
</evidence>
<dbReference type="GO" id="GO:0008270">
    <property type="term" value="F:zinc ion binding"/>
    <property type="evidence" value="ECO:0007669"/>
    <property type="project" value="UniProtKB-KW"/>
</dbReference>
<keyword evidence="5" id="KW-0479">Metal-binding</keyword>
<keyword evidence="8" id="KW-0833">Ubl conjugation pathway</keyword>
<feature type="domain" description="MIB/HERC2" evidence="17">
    <location>
        <begin position="159"/>
        <end position="276"/>
    </location>
</feature>
<dbReference type="InterPro" id="IPR036770">
    <property type="entry name" value="Ankyrin_rpt-contain_sf"/>
</dbReference>
<name>A0AA85ENH4_9TREM</name>
<evidence type="ECO:0000256" key="13">
    <source>
        <dbReference type="PROSITE-ProRule" id="PRU00228"/>
    </source>
</evidence>
<feature type="repeat" description="ANK" evidence="12">
    <location>
        <begin position="836"/>
        <end position="868"/>
    </location>
</feature>
<dbReference type="Pfam" id="PF06701">
    <property type="entry name" value="MIB_HERC2"/>
    <property type="match status" value="2"/>
</dbReference>
<accession>A0AA85ENH4</accession>
<dbReference type="InterPro" id="IPR002110">
    <property type="entry name" value="Ankyrin_rpt"/>
</dbReference>
<evidence type="ECO:0000256" key="14">
    <source>
        <dbReference type="SAM" id="MobiDB-lite"/>
    </source>
</evidence>
<evidence type="ECO:0000256" key="10">
    <source>
        <dbReference type="ARBA" id="ARBA00022976"/>
    </source>
</evidence>
<comment type="pathway">
    <text evidence="2">Protein modification; protein ubiquitination.</text>
</comment>
<feature type="domain" description="MIB/HERC2" evidence="17">
    <location>
        <begin position="17"/>
        <end position="86"/>
    </location>
</feature>
<evidence type="ECO:0000256" key="5">
    <source>
        <dbReference type="ARBA" id="ARBA00022723"/>
    </source>
</evidence>
<evidence type="ECO:0000256" key="2">
    <source>
        <dbReference type="ARBA" id="ARBA00004906"/>
    </source>
</evidence>
<dbReference type="CDD" id="cd16727">
    <property type="entry name" value="RING-HC_MIB1_rpt3"/>
    <property type="match status" value="1"/>
</dbReference>
<dbReference type="GO" id="GO:0005737">
    <property type="term" value="C:cytoplasm"/>
    <property type="evidence" value="ECO:0007669"/>
    <property type="project" value="UniProtKB-SubCell"/>
</dbReference>
<dbReference type="Pfam" id="PF00569">
    <property type="entry name" value="ZZ"/>
    <property type="match status" value="1"/>
</dbReference>
<keyword evidence="9" id="KW-0862">Zinc</keyword>
<keyword evidence="18" id="KW-1185">Reference proteome</keyword>
<dbReference type="SMART" id="SM00291">
    <property type="entry name" value="ZnF_ZZ"/>
    <property type="match status" value="1"/>
</dbReference>
<reference evidence="18" key="1">
    <citation type="submission" date="2022-06" db="EMBL/GenBank/DDBJ databases">
        <authorList>
            <person name="Berger JAMES D."/>
            <person name="Berger JAMES D."/>
        </authorList>
    </citation>
    <scope>NUCLEOTIDE SEQUENCE [LARGE SCALE GENOMIC DNA]</scope>
</reference>
<reference evidence="19" key="2">
    <citation type="submission" date="2023-11" db="UniProtKB">
        <authorList>
            <consortium name="WormBaseParasite"/>
        </authorList>
    </citation>
    <scope>IDENTIFICATION</scope>
</reference>
<feature type="compositionally biased region" description="Polar residues" evidence="14">
    <location>
        <begin position="406"/>
        <end position="418"/>
    </location>
</feature>
<dbReference type="SMART" id="SM00248">
    <property type="entry name" value="ANK"/>
    <property type="match status" value="8"/>
</dbReference>
<dbReference type="Proteomes" id="UP000050792">
    <property type="component" value="Unassembled WGS sequence"/>
</dbReference>
<dbReference type="Gene3D" id="3.30.40.10">
    <property type="entry name" value="Zinc/RING finger domain, C3HC4 (zinc finger)"/>
    <property type="match status" value="2"/>
</dbReference>
<dbReference type="PROSITE" id="PS50088">
    <property type="entry name" value="ANK_REPEAT"/>
    <property type="match status" value="3"/>
</dbReference>
<dbReference type="PROSITE" id="PS51416">
    <property type="entry name" value="MIB_HERC2"/>
    <property type="match status" value="2"/>
</dbReference>
<evidence type="ECO:0000259" key="17">
    <source>
        <dbReference type="PROSITE" id="PS51416"/>
    </source>
</evidence>
<keyword evidence="4" id="KW-0808">Transferase</keyword>
<protein>
    <recommendedName>
        <fullName evidence="20">RING-type E3 ubiquitin transferase</fullName>
    </recommendedName>
</protein>
<dbReference type="InterPro" id="IPR013083">
    <property type="entry name" value="Znf_RING/FYVE/PHD"/>
</dbReference>
<evidence type="ECO:0000256" key="3">
    <source>
        <dbReference type="ARBA" id="ARBA00022490"/>
    </source>
</evidence>
<feature type="region of interest" description="Disordered" evidence="14">
    <location>
        <begin position="471"/>
        <end position="503"/>
    </location>
</feature>
<dbReference type="Pfam" id="PF13920">
    <property type="entry name" value="zf-C3HC4_3"/>
    <property type="match status" value="2"/>
</dbReference>
<keyword evidence="10" id="KW-0914">Notch signaling pathway</keyword>
<evidence type="ECO:0000259" key="15">
    <source>
        <dbReference type="PROSITE" id="PS50089"/>
    </source>
</evidence>
<dbReference type="InterPro" id="IPR001841">
    <property type="entry name" value="Znf_RING"/>
</dbReference>
<feature type="domain" description="RING-type" evidence="15">
    <location>
        <begin position="1313"/>
        <end position="1348"/>
    </location>
</feature>
<dbReference type="Pfam" id="PF00023">
    <property type="entry name" value="Ank"/>
    <property type="match status" value="2"/>
</dbReference>
<sequence length="1720" mass="189336">MTRLSEQENGTENELHDPGTYCTGVGCRVVRGPDWKWNKQDGGEGHVGSVRRFDTSGEAIVVWDSGIVANYRCGVLGFDLRVLDSAPTGSKHPGTICESCHEVRNKSPIYGIRWKCVVCLSTDLCSTCYHADKHSLAHQFLRITAPYKTRVIVGRRLKQRRVESLGLFPKARVVRGIDWSWDSQDCVSPLTSSSSGSILLGPTGSAIACRSNLSSNNEKTSAGPILLPTQGRITGRRDWYQWAPRSAALVAWDSGAYNVYRVGYGGLVDLKAIRPSKGGMYYVDHLPLLADLRQYSDEPCVPDESNSEVSLATRHDLERGPVVPNWTNLHDLESRRRQTTRNVDDVCAYRGRISRNDGTLYSSSNSGQYPDTGYRTNSNVLSNEEPAASSCLNVCTLASRLHLQPSSIESSHSTNVTSRRSHSRLSRPQYGWSTDRETEEPGSPCAANVPISTTGRRSFGQTARTLLTDFLRTNSLNPSAPTSRGNSNSVNQNHSTNHIRSHNNDHLSTAVRDNRPTSIQCSTNDHRIIQNARELNISSASYNQCRNSQSRIAITNRGRVLTLHTRDGLHNSSSSNQDLICGYTTLPDEVIRENNSTGPQTIRIQRHTEAGPRSVHSAYNQLQTVFAENPLDISPQTPPTDDSEQPNIEIPNCSHAQAHSNSSEDLIQAANEGNVKRLKCLLQHHNVNVNGISSGLTALHAACQAGHLACVILLLQYGARRRNLDSSDNEAIHSAVQSGNIDILRILMRPHTDITSRLVNISEENDVVEGNLVDLDDNSPTNENNNRFDSQEILDINARNALRQTPLHLAVNRQNIPMVQCLLEEMNALTNLQDCDGDTPLHDAISSQNTTLVELLLRHNPDLTILNNAGQNSLHCATVHGGTEIIRLLLEHCSSTPWIVDETQPDGLTALHLASLNGNMEAVDLLLQAGASPNLVVRRPAGLSPLSGCDEEKLGSVFTPLHLAVHKAHPDVVCLLLCYRARAACRSGAGRSPMQLALNALGQVHESQGANVRRFDVALVPFLASVARLLVRMADSLTLTPTSTAMLSSGINKLRLNSNRNNYEEQLIEIDNDPDDEPHRNTTAESLNLVSPSALCRRLKSTIQATLETGVPRNVLIAACLASAIGAESWSSHLGTINSESAEEDNVDNVTTESISENFVTDVFRECRDPVLQLALQQCHMEALNFIKCYPLNTDSINRSPRHDINRSNSPLLSAICDSDEENLVDTFFQTDNRQIPPADLLPSCSVVGSNNSFVIQSPLINQANENSLNQPFAIENQFIPEPNNLRNNMSQSNVYALLPPTLGDIDLEWRECLVCSERNRSTVILPCGHIITCETCTPLIKKCLLCRQRIAGYHKFSLCCECNLSNGVVLARPCNHMLWCKPCLKTKVQQLEIIHQITGDISFFEEEEDVMDNRNQVSSTNNTTINNTDLLNISASLPSGTSTIPTANSATQSSMNSNIDELDPLFSTEPSSSSLSSVNRTNDINLWRNVPLGRLLSMINKMQSLLDDLLTGGICLDGCPICDNAVQSLCPVLIACSGVNNQSTTIALRHNSNPFTLNSSNSIETELNPTASNITSILPTNNSVLTNIQTDMELVQNQLVSSKPPRSLSPIDHQNFSGLVNTSTRQHIITPNNQLRQGGSRAEVIGRPRGLKTHLCERELDRLKHELQVMREQIRCPICLDRSRNLVFMCGHATCQWCGDQVTACPICRRAVESRIILY</sequence>
<evidence type="ECO:0008006" key="20">
    <source>
        <dbReference type="Google" id="ProtNLM"/>
    </source>
</evidence>
<feature type="repeat" description="ANK" evidence="12">
    <location>
        <begin position="906"/>
        <end position="938"/>
    </location>
</feature>
<dbReference type="Pfam" id="PF12796">
    <property type="entry name" value="Ank_2"/>
    <property type="match status" value="2"/>
</dbReference>
<evidence type="ECO:0000256" key="8">
    <source>
        <dbReference type="ARBA" id="ARBA00022786"/>
    </source>
</evidence>
<evidence type="ECO:0000256" key="12">
    <source>
        <dbReference type="PROSITE-ProRule" id="PRU00023"/>
    </source>
</evidence>
<dbReference type="PROSITE" id="PS50297">
    <property type="entry name" value="ANK_REP_REGION"/>
    <property type="match status" value="3"/>
</dbReference>
<dbReference type="Gene3D" id="2.30.30.40">
    <property type="entry name" value="SH3 Domains"/>
    <property type="match status" value="2"/>
</dbReference>
<feature type="region of interest" description="Disordered" evidence="14">
    <location>
        <begin position="406"/>
        <end position="455"/>
    </location>
</feature>
<evidence type="ECO:0000256" key="9">
    <source>
        <dbReference type="ARBA" id="ARBA00022833"/>
    </source>
</evidence>
<dbReference type="WBParaSite" id="SRDH1_16170.4">
    <property type="protein sequence ID" value="SRDH1_16170.4"/>
    <property type="gene ID" value="SRDH1_16170"/>
</dbReference>
<feature type="domain" description="ZZ-type" evidence="16">
    <location>
        <begin position="96"/>
        <end position="148"/>
    </location>
</feature>
<evidence type="ECO:0000256" key="1">
    <source>
        <dbReference type="ARBA" id="ARBA00004496"/>
    </source>
</evidence>
<organism evidence="18 19">
    <name type="scientific">Schistosoma rodhaini</name>
    <dbReference type="NCBI Taxonomy" id="6188"/>
    <lineage>
        <taxon>Eukaryota</taxon>
        <taxon>Metazoa</taxon>
        <taxon>Spiralia</taxon>
        <taxon>Lophotrochozoa</taxon>
        <taxon>Platyhelminthes</taxon>
        <taxon>Trematoda</taxon>
        <taxon>Digenea</taxon>
        <taxon>Strigeidida</taxon>
        <taxon>Schistosomatoidea</taxon>
        <taxon>Schistosomatidae</taxon>
        <taxon>Schistosoma</taxon>
    </lineage>
</organism>
<dbReference type="Gene3D" id="1.25.40.20">
    <property type="entry name" value="Ankyrin repeat-containing domain"/>
    <property type="match status" value="3"/>
</dbReference>
<dbReference type="PROSITE" id="PS50135">
    <property type="entry name" value="ZF_ZZ_2"/>
    <property type="match status" value="1"/>
</dbReference>
<feature type="domain" description="RING-type" evidence="15">
    <location>
        <begin position="1677"/>
        <end position="1710"/>
    </location>
</feature>
<feature type="compositionally biased region" description="Polar residues" evidence="14">
    <location>
        <begin position="471"/>
        <end position="498"/>
    </location>
</feature>
<dbReference type="GO" id="GO:0016567">
    <property type="term" value="P:protein ubiquitination"/>
    <property type="evidence" value="ECO:0007669"/>
    <property type="project" value="InterPro"/>
</dbReference>
<dbReference type="PANTHER" id="PTHR24202">
    <property type="entry name" value="E3 UBIQUITIN-PROTEIN LIGASE MIB2"/>
    <property type="match status" value="1"/>
</dbReference>
<feature type="repeat" description="ANK" evidence="12">
    <location>
        <begin position="694"/>
        <end position="726"/>
    </location>
</feature>
<proteinExistence type="predicted"/>
<dbReference type="SUPFAM" id="SSF57850">
    <property type="entry name" value="RING/U-box"/>
    <property type="match status" value="2"/>
</dbReference>
<evidence type="ECO:0000313" key="18">
    <source>
        <dbReference type="Proteomes" id="UP000050792"/>
    </source>
</evidence>
<dbReference type="InterPro" id="IPR037252">
    <property type="entry name" value="Mib_Herc2_sf"/>
</dbReference>
<keyword evidence="11" id="KW-0175">Coiled coil</keyword>
<keyword evidence="3" id="KW-0963">Cytoplasm</keyword>
<dbReference type="PROSITE" id="PS50089">
    <property type="entry name" value="ZF_RING_2"/>
    <property type="match status" value="2"/>
</dbReference>
<dbReference type="GO" id="GO:0007219">
    <property type="term" value="P:Notch signaling pathway"/>
    <property type="evidence" value="ECO:0007669"/>
    <property type="project" value="UniProtKB-KW"/>
</dbReference>
<keyword evidence="6" id="KW-0677">Repeat</keyword>
<evidence type="ECO:0000259" key="16">
    <source>
        <dbReference type="PROSITE" id="PS50135"/>
    </source>
</evidence>
<evidence type="ECO:0000256" key="7">
    <source>
        <dbReference type="ARBA" id="ARBA00022771"/>
    </source>
</evidence>
<dbReference type="GO" id="GO:0006897">
    <property type="term" value="P:endocytosis"/>
    <property type="evidence" value="ECO:0007669"/>
    <property type="project" value="TreeGrafter"/>
</dbReference>
<keyword evidence="12" id="KW-0040">ANK repeat</keyword>
<feature type="region of interest" description="Disordered" evidence="14">
    <location>
        <begin position="358"/>
        <end position="380"/>
    </location>
</feature>
<comment type="subcellular location">
    <subcellularLocation>
        <location evidence="1">Cytoplasm</location>
    </subcellularLocation>
</comment>
<dbReference type="InterPro" id="IPR010606">
    <property type="entry name" value="Mib_Herc2"/>
</dbReference>